<dbReference type="Proteomes" id="UP000886501">
    <property type="component" value="Unassembled WGS sequence"/>
</dbReference>
<reference evidence="1" key="2">
    <citation type="journal article" date="2020" name="Nat. Commun.">
        <title>Large-scale genome sequencing of mycorrhizal fungi provides insights into the early evolution of symbiotic traits.</title>
        <authorList>
            <person name="Miyauchi S."/>
            <person name="Kiss E."/>
            <person name="Kuo A."/>
            <person name="Drula E."/>
            <person name="Kohler A."/>
            <person name="Sanchez-Garcia M."/>
            <person name="Morin E."/>
            <person name="Andreopoulos B."/>
            <person name="Barry K.W."/>
            <person name="Bonito G."/>
            <person name="Buee M."/>
            <person name="Carver A."/>
            <person name="Chen C."/>
            <person name="Cichocki N."/>
            <person name="Clum A."/>
            <person name="Culley D."/>
            <person name="Crous P.W."/>
            <person name="Fauchery L."/>
            <person name="Girlanda M."/>
            <person name="Hayes R.D."/>
            <person name="Keri Z."/>
            <person name="LaButti K."/>
            <person name="Lipzen A."/>
            <person name="Lombard V."/>
            <person name="Magnuson J."/>
            <person name="Maillard F."/>
            <person name="Murat C."/>
            <person name="Nolan M."/>
            <person name="Ohm R.A."/>
            <person name="Pangilinan J."/>
            <person name="Pereira M.F."/>
            <person name="Perotto S."/>
            <person name="Peter M."/>
            <person name="Pfister S."/>
            <person name="Riley R."/>
            <person name="Sitrit Y."/>
            <person name="Stielow J.B."/>
            <person name="Szollosi G."/>
            <person name="Zifcakova L."/>
            <person name="Stursova M."/>
            <person name="Spatafora J.W."/>
            <person name="Tedersoo L."/>
            <person name="Vaario L.M."/>
            <person name="Yamada A."/>
            <person name="Yan M."/>
            <person name="Wang P."/>
            <person name="Xu J."/>
            <person name="Bruns T."/>
            <person name="Baldrian P."/>
            <person name="Vilgalys R."/>
            <person name="Dunand C."/>
            <person name="Henrissat B."/>
            <person name="Grigoriev I.V."/>
            <person name="Hibbett D."/>
            <person name="Nagy L.G."/>
            <person name="Martin F.M."/>
        </authorList>
    </citation>
    <scope>NUCLEOTIDE SEQUENCE</scope>
    <source>
        <strain evidence="1">P2</strain>
    </source>
</reference>
<evidence type="ECO:0000313" key="2">
    <source>
        <dbReference type="Proteomes" id="UP000886501"/>
    </source>
</evidence>
<reference evidence="1" key="1">
    <citation type="submission" date="2019-10" db="EMBL/GenBank/DDBJ databases">
        <authorList>
            <consortium name="DOE Joint Genome Institute"/>
            <person name="Kuo A."/>
            <person name="Miyauchi S."/>
            <person name="Kiss E."/>
            <person name="Drula E."/>
            <person name="Kohler A."/>
            <person name="Sanchez-Garcia M."/>
            <person name="Andreopoulos B."/>
            <person name="Barry K.W."/>
            <person name="Bonito G."/>
            <person name="Buee M."/>
            <person name="Carver A."/>
            <person name="Chen C."/>
            <person name="Cichocki N."/>
            <person name="Clum A."/>
            <person name="Culley D."/>
            <person name="Crous P.W."/>
            <person name="Fauchery L."/>
            <person name="Girlanda M."/>
            <person name="Hayes R."/>
            <person name="Keri Z."/>
            <person name="Labutti K."/>
            <person name="Lipzen A."/>
            <person name="Lombard V."/>
            <person name="Magnuson J."/>
            <person name="Maillard F."/>
            <person name="Morin E."/>
            <person name="Murat C."/>
            <person name="Nolan M."/>
            <person name="Ohm R."/>
            <person name="Pangilinan J."/>
            <person name="Pereira M."/>
            <person name="Perotto S."/>
            <person name="Peter M."/>
            <person name="Riley R."/>
            <person name="Sitrit Y."/>
            <person name="Stielow B."/>
            <person name="Szollosi G."/>
            <person name="Zifcakova L."/>
            <person name="Stursova M."/>
            <person name="Spatafora J.W."/>
            <person name="Tedersoo L."/>
            <person name="Vaario L.-M."/>
            <person name="Yamada A."/>
            <person name="Yan M."/>
            <person name="Wang P."/>
            <person name="Xu J."/>
            <person name="Bruns T."/>
            <person name="Baldrian P."/>
            <person name="Vilgalys R."/>
            <person name="Henrissat B."/>
            <person name="Grigoriev I.V."/>
            <person name="Hibbett D."/>
            <person name="Nagy L.G."/>
            <person name="Martin F.M."/>
        </authorList>
    </citation>
    <scope>NUCLEOTIDE SEQUENCE</scope>
    <source>
        <strain evidence="1">P2</strain>
    </source>
</reference>
<feature type="non-terminal residue" evidence="1">
    <location>
        <position position="104"/>
    </location>
</feature>
<name>A0ACB6ZV75_THEGA</name>
<protein>
    <submittedName>
        <fullName evidence="1">Uncharacterized protein</fullName>
    </submittedName>
</protein>
<evidence type="ECO:0000313" key="1">
    <source>
        <dbReference type="EMBL" id="KAF9653349.1"/>
    </source>
</evidence>
<comment type="caution">
    <text evidence="1">The sequence shown here is derived from an EMBL/GenBank/DDBJ whole genome shotgun (WGS) entry which is preliminary data.</text>
</comment>
<accession>A0ACB6ZV75</accession>
<organism evidence="1 2">
    <name type="scientific">Thelephora ganbajun</name>
    <name type="common">Ganba fungus</name>
    <dbReference type="NCBI Taxonomy" id="370292"/>
    <lineage>
        <taxon>Eukaryota</taxon>
        <taxon>Fungi</taxon>
        <taxon>Dikarya</taxon>
        <taxon>Basidiomycota</taxon>
        <taxon>Agaricomycotina</taxon>
        <taxon>Agaricomycetes</taxon>
        <taxon>Thelephorales</taxon>
        <taxon>Thelephoraceae</taxon>
        <taxon>Thelephora</taxon>
    </lineage>
</organism>
<sequence>MSGLLVAHVLRFFSFVINEELHQCALTHWFSTSGDWPDPDNGMWVVTPNYFGSAPIVSVIHIDSIFRAARLLPIFDGDPLPCTLNYTSTLNSFKGFYVNKYIDY</sequence>
<gene>
    <name evidence="1" type="ORF">BDM02DRAFT_3061622</name>
</gene>
<proteinExistence type="predicted"/>
<dbReference type="EMBL" id="MU117964">
    <property type="protein sequence ID" value="KAF9653349.1"/>
    <property type="molecule type" value="Genomic_DNA"/>
</dbReference>
<keyword evidence="2" id="KW-1185">Reference proteome</keyword>